<evidence type="ECO:0000256" key="1">
    <source>
        <dbReference type="SAM" id="Phobius"/>
    </source>
</evidence>
<keyword evidence="3" id="KW-0378">Hydrolase</keyword>
<dbReference type="GO" id="GO:0006508">
    <property type="term" value="P:proteolysis"/>
    <property type="evidence" value="ECO:0007669"/>
    <property type="project" value="UniProtKB-KW"/>
</dbReference>
<dbReference type="GO" id="GO:0008237">
    <property type="term" value="F:metallopeptidase activity"/>
    <property type="evidence" value="ECO:0007669"/>
    <property type="project" value="UniProtKB-KW"/>
</dbReference>
<evidence type="ECO:0000259" key="2">
    <source>
        <dbReference type="Pfam" id="PF02517"/>
    </source>
</evidence>
<dbReference type="GO" id="GO:0004175">
    <property type="term" value="F:endopeptidase activity"/>
    <property type="evidence" value="ECO:0007669"/>
    <property type="project" value="UniProtKB-ARBA"/>
</dbReference>
<sequence>MKIKQPMISSSFLNHKVSPSIKSIFFRLNRFFLRVPLPKQILFFYILSWLFTIVFLPVMVLGADILGKSDDGPTTSNWFLVILLVPFLETAISQYLPFKLLNIISFFKNKQGLIILLAALVFGVFHLYNLGYAFFGFSMGLVLSYIYYFYHHNPKKAFWVTCLIHSLRNLTAFGIMLISDFKF</sequence>
<accession>A0A4U1BUI5</accession>
<dbReference type="InterPro" id="IPR003675">
    <property type="entry name" value="Rce1/LyrA-like_dom"/>
</dbReference>
<feature type="transmembrane region" description="Helical" evidence="1">
    <location>
        <begin position="78"/>
        <end position="98"/>
    </location>
</feature>
<keyword evidence="4" id="KW-1185">Reference proteome</keyword>
<keyword evidence="1" id="KW-1133">Transmembrane helix</keyword>
<dbReference type="EMBL" id="SWBP01000005">
    <property type="protein sequence ID" value="TKB96308.1"/>
    <property type="molecule type" value="Genomic_DNA"/>
</dbReference>
<reference evidence="3 4" key="1">
    <citation type="submission" date="2019-04" db="EMBL/GenBank/DDBJ databases">
        <title>Pedobacter sp. AR-3-17 sp. nov., isolated from Arctic soil.</title>
        <authorList>
            <person name="Dahal R.H."/>
            <person name="Kim D.-U."/>
        </authorList>
    </citation>
    <scope>NUCLEOTIDE SEQUENCE [LARGE SCALE GENOMIC DNA]</scope>
    <source>
        <strain evidence="3 4">AR-3-17</strain>
    </source>
</reference>
<evidence type="ECO:0000313" key="3">
    <source>
        <dbReference type="EMBL" id="TKB96308.1"/>
    </source>
</evidence>
<feature type="transmembrane region" description="Helical" evidence="1">
    <location>
        <begin position="42"/>
        <end position="66"/>
    </location>
</feature>
<dbReference type="RefSeq" id="WP_136827175.1">
    <property type="nucleotide sequence ID" value="NZ_SWBP01000005.1"/>
</dbReference>
<feature type="transmembrane region" description="Helical" evidence="1">
    <location>
        <begin position="110"/>
        <end position="128"/>
    </location>
</feature>
<keyword evidence="3" id="KW-0482">Metalloprotease</keyword>
<dbReference type="Pfam" id="PF02517">
    <property type="entry name" value="Rce1-like"/>
    <property type="match status" value="1"/>
</dbReference>
<proteinExistence type="predicted"/>
<keyword evidence="1" id="KW-0472">Membrane</keyword>
<comment type="caution">
    <text evidence="3">The sequence shown here is derived from an EMBL/GenBank/DDBJ whole genome shotgun (WGS) entry which is preliminary data.</text>
</comment>
<organism evidence="3 4">
    <name type="scientific">Pedobacter cryophilus</name>
    <dbReference type="NCBI Taxonomy" id="2571271"/>
    <lineage>
        <taxon>Bacteria</taxon>
        <taxon>Pseudomonadati</taxon>
        <taxon>Bacteroidota</taxon>
        <taxon>Sphingobacteriia</taxon>
        <taxon>Sphingobacteriales</taxon>
        <taxon>Sphingobacteriaceae</taxon>
        <taxon>Pedobacter</taxon>
    </lineage>
</organism>
<name>A0A4U1BUI5_9SPHI</name>
<keyword evidence="3" id="KW-0645">Protease</keyword>
<feature type="domain" description="CAAX prenyl protease 2/Lysostaphin resistance protein A-like" evidence="2">
    <location>
        <begin position="76"/>
        <end position="170"/>
    </location>
</feature>
<protein>
    <submittedName>
        <fullName evidence="3">CPBP family intramembrane metalloprotease</fullName>
    </submittedName>
</protein>
<dbReference type="GO" id="GO:0080120">
    <property type="term" value="P:CAAX-box protein maturation"/>
    <property type="evidence" value="ECO:0007669"/>
    <property type="project" value="UniProtKB-ARBA"/>
</dbReference>
<dbReference type="Proteomes" id="UP000308181">
    <property type="component" value="Unassembled WGS sequence"/>
</dbReference>
<evidence type="ECO:0000313" key="4">
    <source>
        <dbReference type="Proteomes" id="UP000308181"/>
    </source>
</evidence>
<feature type="transmembrane region" description="Helical" evidence="1">
    <location>
        <begin position="157"/>
        <end position="178"/>
    </location>
</feature>
<dbReference type="OrthoDB" id="795252at2"/>
<keyword evidence="1" id="KW-0812">Transmembrane</keyword>
<dbReference type="AlphaFoldDB" id="A0A4U1BUI5"/>
<gene>
    <name evidence="3" type="ORF">FA046_14075</name>
</gene>